<dbReference type="FunFam" id="3.40.1190.20:FF:000003">
    <property type="entry name" value="Phosphomethylpyrimidine kinase ThiD"/>
    <property type="match status" value="1"/>
</dbReference>
<evidence type="ECO:0000256" key="7">
    <source>
        <dbReference type="ARBA" id="ARBA00019161"/>
    </source>
</evidence>
<evidence type="ECO:0000256" key="13">
    <source>
        <dbReference type="ARBA" id="ARBA00037917"/>
    </source>
</evidence>
<dbReference type="EC" id="2.7.4.7" evidence="6"/>
<dbReference type="Gene3D" id="3.40.1190.20">
    <property type="match status" value="1"/>
</dbReference>
<reference evidence="18" key="2">
    <citation type="submission" date="2012-08" db="EMBL/GenBank/DDBJ databases">
        <title>Finished genome of Desulfosporosinus meridiei DSM 13257.</title>
        <authorList>
            <person name="Huntemann M."/>
            <person name="Wei C.-L."/>
            <person name="Han J."/>
            <person name="Detter J.C."/>
            <person name="Han C."/>
            <person name="Davenport K."/>
            <person name="Daligault H."/>
            <person name="Erkkila T."/>
            <person name="Gu W."/>
            <person name="Munk A.C.C."/>
            <person name="Teshima H."/>
            <person name="Xu Y."/>
            <person name="Chain P."/>
            <person name="Tapia R."/>
            <person name="Chen A."/>
            <person name="Krypides N."/>
            <person name="Mavromatis K."/>
            <person name="Markowitz V."/>
            <person name="Szeto E."/>
            <person name="Ivanova N."/>
            <person name="Mikhailova N."/>
            <person name="Ovchinnikova G."/>
            <person name="Pagani I."/>
            <person name="Pati A."/>
            <person name="Goodwin L."/>
            <person name="Peters L."/>
            <person name="Pitluck S."/>
            <person name="Woyke T."/>
            <person name="Pester M."/>
            <person name="Spring S."/>
            <person name="Ollivier B."/>
            <person name="Rattei T."/>
            <person name="Klenk H.-P."/>
            <person name="Wagner M."/>
            <person name="Loy A."/>
        </authorList>
    </citation>
    <scope>NUCLEOTIDE SEQUENCE [LARGE SCALE GENOMIC DNA]</scope>
    <source>
        <strain evidence="18">ATCC BAA-275 / DSM 13257 / NCIMB 13706 / S10</strain>
    </source>
</reference>
<gene>
    <name evidence="17" type="ordered locus">Desmer_1768</name>
</gene>
<dbReference type="EC" id="2.7.1.49" evidence="5"/>
<name>J7IQ23_DESMD</name>
<evidence type="ECO:0000256" key="11">
    <source>
        <dbReference type="ARBA" id="ARBA00022840"/>
    </source>
</evidence>
<dbReference type="GO" id="GO:0008902">
    <property type="term" value="F:hydroxymethylpyrimidine kinase activity"/>
    <property type="evidence" value="ECO:0007669"/>
    <property type="project" value="UniProtKB-EC"/>
</dbReference>
<evidence type="ECO:0000256" key="10">
    <source>
        <dbReference type="ARBA" id="ARBA00022777"/>
    </source>
</evidence>
<reference evidence="17 18" key="1">
    <citation type="journal article" date="2012" name="J. Bacteriol.">
        <title>Complete genome sequences of Desulfosporosinus orientis DSM765T, Desulfosporosinus youngiae DSM17734T, Desulfosporosinus meridiei DSM13257T, and Desulfosporosinus acidiphilus DSM22704T.</title>
        <authorList>
            <person name="Pester M."/>
            <person name="Brambilla E."/>
            <person name="Alazard D."/>
            <person name="Rattei T."/>
            <person name="Weinmaier T."/>
            <person name="Han J."/>
            <person name="Lucas S."/>
            <person name="Lapidus A."/>
            <person name="Cheng J.F."/>
            <person name="Goodwin L."/>
            <person name="Pitluck S."/>
            <person name="Peters L."/>
            <person name="Ovchinnikova G."/>
            <person name="Teshima H."/>
            <person name="Detter J.C."/>
            <person name="Han C.S."/>
            <person name="Tapia R."/>
            <person name="Land M.L."/>
            <person name="Hauser L."/>
            <person name="Kyrpides N.C."/>
            <person name="Ivanova N.N."/>
            <person name="Pagani I."/>
            <person name="Huntmann M."/>
            <person name="Wei C.L."/>
            <person name="Davenport K.W."/>
            <person name="Daligault H."/>
            <person name="Chain P.S."/>
            <person name="Chen A."/>
            <person name="Mavromatis K."/>
            <person name="Markowitz V."/>
            <person name="Szeto E."/>
            <person name="Mikhailova N."/>
            <person name="Pati A."/>
            <person name="Wagner M."/>
            <person name="Woyke T."/>
            <person name="Ollivier B."/>
            <person name="Klenk H.P."/>
            <person name="Spring S."/>
            <person name="Loy A."/>
        </authorList>
    </citation>
    <scope>NUCLEOTIDE SEQUENCE [LARGE SCALE GENOMIC DNA]</scope>
    <source>
        <strain evidence="18">ATCC BAA-275 / DSM 13257 / NCIMB 13706 / S10</strain>
    </source>
</reference>
<evidence type="ECO:0000313" key="18">
    <source>
        <dbReference type="Proteomes" id="UP000005262"/>
    </source>
</evidence>
<dbReference type="NCBIfam" id="TIGR00097">
    <property type="entry name" value="HMP-P_kinase"/>
    <property type="match status" value="1"/>
</dbReference>
<dbReference type="GO" id="GO:0005829">
    <property type="term" value="C:cytosol"/>
    <property type="evidence" value="ECO:0007669"/>
    <property type="project" value="TreeGrafter"/>
</dbReference>
<evidence type="ECO:0000256" key="15">
    <source>
        <dbReference type="ARBA" id="ARBA00043176"/>
    </source>
</evidence>
<dbReference type="GO" id="GO:0008972">
    <property type="term" value="F:phosphomethylpyrimidine kinase activity"/>
    <property type="evidence" value="ECO:0007669"/>
    <property type="project" value="UniProtKB-EC"/>
</dbReference>
<dbReference type="HOGENOM" id="CLU_020520_0_0_9"/>
<accession>J7IQ23</accession>
<dbReference type="EMBL" id="CP003629">
    <property type="protein sequence ID" value="AFQ43735.1"/>
    <property type="molecule type" value="Genomic_DNA"/>
</dbReference>
<evidence type="ECO:0000256" key="9">
    <source>
        <dbReference type="ARBA" id="ARBA00022741"/>
    </source>
</evidence>
<sequence length="267" mass="28565">MKKVLTIAGSDSSGGAGIQADLKTFSAHGVFGMSVITAVTAQNTQGVFAVQDISREVIAKQIEAIFDDIEVDGVKIGMVSQVETIEVIAEELRNYAPRVIVLDPVMVSKSGYHLLNPVAEATLIKELLPLAMVVTPNIPEAEVMTNKSIQNLKQMEEAAKEIHQMGAKNVLLKGGHLEDDSIDVLFDGGEFSYFSTARIATKNTHGTGCTLSSAITANLSLGYSLNKAISLAKEYITIAIQNSLSIGKGVGPTHHFYTLYKKAGLIE</sequence>
<dbReference type="RefSeq" id="WP_014902650.1">
    <property type="nucleotide sequence ID" value="NC_018515.1"/>
</dbReference>
<evidence type="ECO:0000256" key="5">
    <source>
        <dbReference type="ARBA" id="ARBA00012135"/>
    </source>
</evidence>
<dbReference type="OrthoDB" id="9810880at2"/>
<dbReference type="eggNOG" id="COG0351">
    <property type="taxonomic scope" value="Bacteria"/>
</dbReference>
<dbReference type="Pfam" id="PF08543">
    <property type="entry name" value="Phos_pyr_kin"/>
    <property type="match status" value="1"/>
</dbReference>
<protein>
    <recommendedName>
        <fullName evidence="7">Hydroxymethylpyrimidine/phosphomethylpyrimidine kinase</fullName>
        <ecNumber evidence="5">2.7.1.49</ecNumber>
        <ecNumber evidence="6">2.7.4.7</ecNumber>
    </recommendedName>
    <alternativeName>
        <fullName evidence="14">Hydroxymethylpyrimidine kinase</fullName>
    </alternativeName>
    <alternativeName>
        <fullName evidence="15">Hydroxymethylpyrimidine phosphate kinase</fullName>
    </alternativeName>
</protein>
<dbReference type="PANTHER" id="PTHR20858:SF17">
    <property type="entry name" value="HYDROXYMETHYLPYRIMIDINE_PHOSPHOMETHYLPYRIMIDINE KINASE THI20-RELATED"/>
    <property type="match status" value="1"/>
</dbReference>
<evidence type="ECO:0000256" key="6">
    <source>
        <dbReference type="ARBA" id="ARBA00012963"/>
    </source>
</evidence>
<evidence type="ECO:0000313" key="17">
    <source>
        <dbReference type="EMBL" id="AFQ43735.1"/>
    </source>
</evidence>
<organism evidence="17 18">
    <name type="scientific">Desulfosporosinus meridiei (strain ATCC BAA-275 / DSM 13257 / KCTC 12902 / NCIMB 13706 / S10)</name>
    <dbReference type="NCBI Taxonomy" id="768704"/>
    <lineage>
        <taxon>Bacteria</taxon>
        <taxon>Bacillati</taxon>
        <taxon>Bacillota</taxon>
        <taxon>Clostridia</taxon>
        <taxon>Eubacteriales</taxon>
        <taxon>Desulfitobacteriaceae</taxon>
        <taxon>Desulfosporosinus</taxon>
    </lineage>
</organism>
<dbReference type="InterPro" id="IPR013749">
    <property type="entry name" value="PM/HMP-P_kinase-1"/>
</dbReference>
<evidence type="ECO:0000256" key="12">
    <source>
        <dbReference type="ARBA" id="ARBA00022977"/>
    </source>
</evidence>
<comment type="catalytic activity">
    <reaction evidence="1">
        <text>4-amino-5-hydroxymethyl-2-methylpyrimidine + ATP = 4-amino-2-methyl-5-(phosphooxymethyl)pyrimidine + ADP + H(+)</text>
        <dbReference type="Rhea" id="RHEA:23096"/>
        <dbReference type="ChEBI" id="CHEBI:15378"/>
        <dbReference type="ChEBI" id="CHEBI:16892"/>
        <dbReference type="ChEBI" id="CHEBI:30616"/>
        <dbReference type="ChEBI" id="CHEBI:58354"/>
        <dbReference type="ChEBI" id="CHEBI:456216"/>
        <dbReference type="EC" id="2.7.1.49"/>
    </reaction>
</comment>
<evidence type="ECO:0000256" key="8">
    <source>
        <dbReference type="ARBA" id="ARBA00022679"/>
    </source>
</evidence>
<comment type="pathway">
    <text evidence="3">Cofactor biosynthesis; thiamine diphosphate biosynthesis; 4-amino-2-methyl-5-diphosphomethylpyrimidine from 5-amino-1-(5-phospho-D-ribosyl)imidazole: step 3/3.</text>
</comment>
<dbReference type="AlphaFoldDB" id="J7IQ23"/>
<evidence type="ECO:0000256" key="14">
    <source>
        <dbReference type="ARBA" id="ARBA00042102"/>
    </source>
</evidence>
<keyword evidence="8" id="KW-0808">Transferase</keyword>
<dbReference type="GO" id="GO:0009228">
    <property type="term" value="P:thiamine biosynthetic process"/>
    <property type="evidence" value="ECO:0007669"/>
    <property type="project" value="UniProtKB-KW"/>
</dbReference>
<dbReference type="InterPro" id="IPR029056">
    <property type="entry name" value="Ribokinase-like"/>
</dbReference>
<keyword evidence="10 17" id="KW-0418">Kinase</keyword>
<keyword evidence="9" id="KW-0547">Nucleotide-binding</keyword>
<comment type="similarity">
    <text evidence="4">Belongs to the ThiD family.</text>
</comment>
<evidence type="ECO:0000256" key="1">
    <source>
        <dbReference type="ARBA" id="ARBA00000151"/>
    </source>
</evidence>
<dbReference type="PANTHER" id="PTHR20858">
    <property type="entry name" value="PHOSPHOMETHYLPYRIMIDINE KINASE"/>
    <property type="match status" value="1"/>
</dbReference>
<dbReference type="KEGG" id="dmi:Desmer_1768"/>
<keyword evidence="12" id="KW-0784">Thiamine biosynthesis</keyword>
<comment type="pathway">
    <text evidence="13">Cofactor biosynthesis; thiamine diphosphate biosynthesis; 4-amino-2-methyl-5-diphosphomethylpyrimidine from 5-amino-1-(5-phospho-D-ribosyl)imidazole: step 2/3.</text>
</comment>
<keyword evidence="18" id="KW-1185">Reference proteome</keyword>
<proteinExistence type="inferred from homology"/>
<dbReference type="GO" id="GO:0005524">
    <property type="term" value="F:ATP binding"/>
    <property type="evidence" value="ECO:0007669"/>
    <property type="project" value="UniProtKB-KW"/>
</dbReference>
<evidence type="ECO:0000256" key="3">
    <source>
        <dbReference type="ARBA" id="ARBA00004769"/>
    </source>
</evidence>
<dbReference type="SUPFAM" id="SSF53613">
    <property type="entry name" value="Ribokinase-like"/>
    <property type="match status" value="1"/>
</dbReference>
<dbReference type="STRING" id="768704.Desmer_1768"/>
<evidence type="ECO:0000259" key="16">
    <source>
        <dbReference type="Pfam" id="PF08543"/>
    </source>
</evidence>
<feature type="domain" description="Pyridoxamine kinase/Phosphomethylpyrimidine kinase" evidence="16">
    <location>
        <begin position="11"/>
        <end position="254"/>
    </location>
</feature>
<dbReference type="InterPro" id="IPR004399">
    <property type="entry name" value="HMP/HMP-P_kinase_dom"/>
</dbReference>
<dbReference type="CDD" id="cd01169">
    <property type="entry name" value="HMPP_kinase"/>
    <property type="match status" value="1"/>
</dbReference>
<dbReference type="Proteomes" id="UP000005262">
    <property type="component" value="Chromosome"/>
</dbReference>
<comment type="catalytic activity">
    <reaction evidence="2">
        <text>4-amino-2-methyl-5-(phosphooxymethyl)pyrimidine + ATP = 4-amino-2-methyl-5-(diphosphooxymethyl)pyrimidine + ADP</text>
        <dbReference type="Rhea" id="RHEA:19893"/>
        <dbReference type="ChEBI" id="CHEBI:30616"/>
        <dbReference type="ChEBI" id="CHEBI:57841"/>
        <dbReference type="ChEBI" id="CHEBI:58354"/>
        <dbReference type="ChEBI" id="CHEBI:456216"/>
        <dbReference type="EC" id="2.7.4.7"/>
    </reaction>
</comment>
<evidence type="ECO:0000256" key="2">
    <source>
        <dbReference type="ARBA" id="ARBA00000565"/>
    </source>
</evidence>
<keyword evidence="11" id="KW-0067">ATP-binding</keyword>
<evidence type="ECO:0000256" key="4">
    <source>
        <dbReference type="ARBA" id="ARBA00009879"/>
    </source>
</evidence>